<evidence type="ECO:0000313" key="8">
    <source>
        <dbReference type="EMBL" id="KPU72930.1"/>
    </source>
</evidence>
<evidence type="ECO:0000256" key="3">
    <source>
        <dbReference type="ARBA" id="ARBA00022679"/>
    </source>
</evidence>
<dbReference type="InterPro" id="IPR039143">
    <property type="entry name" value="GNPNAT1-like"/>
</dbReference>
<evidence type="ECO:0000256" key="2">
    <source>
        <dbReference type="ARBA" id="ARBA00006048"/>
    </source>
</evidence>
<keyword evidence="3 6" id="KW-0808">Transferase</keyword>
<dbReference type="PANTHER" id="PTHR13355">
    <property type="entry name" value="GLUCOSAMINE 6-PHOSPHATE N-ACETYLTRANSFERASE"/>
    <property type="match status" value="1"/>
</dbReference>
<dbReference type="GO" id="GO:0006048">
    <property type="term" value="P:UDP-N-acetylglucosamine biosynthetic process"/>
    <property type="evidence" value="ECO:0007669"/>
    <property type="project" value="UniProtKB-UniRule"/>
</dbReference>
<dbReference type="eggNOG" id="KOG3396">
    <property type="taxonomic scope" value="Eukaryota"/>
</dbReference>
<dbReference type="SMR" id="A0A0P9BMC8"/>
<dbReference type="OrthoDB" id="10039976at2759"/>
<keyword evidence="4 6" id="KW-0012">Acyltransferase</keyword>
<dbReference type="GeneID" id="6506011"/>
<reference evidence="8 9" key="1">
    <citation type="journal article" date="2007" name="Nature">
        <title>Evolution of genes and genomes on the Drosophila phylogeny.</title>
        <authorList>
            <consortium name="Drosophila 12 Genomes Consortium"/>
            <person name="Clark A.G."/>
            <person name="Eisen M.B."/>
            <person name="Smith D.R."/>
            <person name="Bergman C.M."/>
            <person name="Oliver B."/>
            <person name="Markow T.A."/>
            <person name="Kaufman T.C."/>
            <person name="Kellis M."/>
            <person name="Gelbart W."/>
            <person name="Iyer V.N."/>
            <person name="Pollard D.A."/>
            <person name="Sackton T.B."/>
            <person name="Larracuente A.M."/>
            <person name="Singh N.D."/>
            <person name="Abad J.P."/>
            <person name="Abt D.N."/>
            <person name="Adryan B."/>
            <person name="Aguade M."/>
            <person name="Akashi H."/>
            <person name="Anderson W.W."/>
            <person name="Aquadro C.F."/>
            <person name="Ardell D.H."/>
            <person name="Arguello R."/>
            <person name="Artieri C.G."/>
            <person name="Barbash D.A."/>
            <person name="Barker D."/>
            <person name="Barsanti P."/>
            <person name="Batterham P."/>
            <person name="Batzoglou S."/>
            <person name="Begun D."/>
            <person name="Bhutkar A."/>
            <person name="Blanco E."/>
            <person name="Bosak S.A."/>
            <person name="Bradley R.K."/>
            <person name="Brand A.D."/>
            <person name="Brent M.R."/>
            <person name="Brooks A.N."/>
            <person name="Brown R.H."/>
            <person name="Butlin R.K."/>
            <person name="Caggese C."/>
            <person name="Calvi B.R."/>
            <person name="Bernardo de Carvalho A."/>
            <person name="Caspi A."/>
            <person name="Castrezana S."/>
            <person name="Celniker S.E."/>
            <person name="Chang J.L."/>
            <person name="Chapple C."/>
            <person name="Chatterji S."/>
            <person name="Chinwalla A."/>
            <person name="Civetta A."/>
            <person name="Clifton S.W."/>
            <person name="Comeron J.M."/>
            <person name="Costello J.C."/>
            <person name="Coyne J.A."/>
            <person name="Daub J."/>
            <person name="David R.G."/>
            <person name="Delcher A.L."/>
            <person name="Delehaunty K."/>
            <person name="Do C.B."/>
            <person name="Ebling H."/>
            <person name="Edwards K."/>
            <person name="Eickbush T."/>
            <person name="Evans J.D."/>
            <person name="Filipski A."/>
            <person name="Findeiss S."/>
            <person name="Freyhult E."/>
            <person name="Fulton L."/>
            <person name="Fulton R."/>
            <person name="Garcia A.C."/>
            <person name="Gardiner A."/>
            <person name="Garfield D.A."/>
            <person name="Garvin B.E."/>
            <person name="Gibson G."/>
            <person name="Gilbert D."/>
            <person name="Gnerre S."/>
            <person name="Godfrey J."/>
            <person name="Good R."/>
            <person name="Gotea V."/>
            <person name="Gravely B."/>
            <person name="Greenberg A.J."/>
            <person name="Griffiths-Jones S."/>
            <person name="Gross S."/>
            <person name="Guigo R."/>
            <person name="Gustafson E.A."/>
            <person name="Haerty W."/>
            <person name="Hahn M.W."/>
            <person name="Halligan D.L."/>
            <person name="Halpern A.L."/>
            <person name="Halter G.M."/>
            <person name="Han M.V."/>
            <person name="Heger A."/>
            <person name="Hillier L."/>
            <person name="Hinrichs A.S."/>
            <person name="Holmes I."/>
            <person name="Hoskins R.A."/>
            <person name="Hubisz M.J."/>
            <person name="Hultmark D."/>
            <person name="Huntley M.A."/>
            <person name="Jaffe D.B."/>
            <person name="Jagadeeshan S."/>
            <person name="Jeck W.R."/>
            <person name="Johnson J."/>
            <person name="Jones C.D."/>
            <person name="Jordan W.C."/>
            <person name="Karpen G.H."/>
            <person name="Kataoka E."/>
            <person name="Keightley P.D."/>
            <person name="Kheradpour P."/>
            <person name="Kirkness E.F."/>
            <person name="Koerich L.B."/>
            <person name="Kristiansen K."/>
            <person name="Kudrna D."/>
            <person name="Kulathinal R.J."/>
            <person name="Kumar S."/>
            <person name="Kwok R."/>
            <person name="Lander E."/>
            <person name="Langley C.H."/>
            <person name="Lapoint R."/>
            <person name="Lazzaro B.P."/>
            <person name="Lee S.J."/>
            <person name="Levesque L."/>
            <person name="Li R."/>
            <person name="Lin C.F."/>
            <person name="Lin M.F."/>
            <person name="Lindblad-Toh K."/>
            <person name="Llopart A."/>
            <person name="Long M."/>
            <person name="Low L."/>
            <person name="Lozovsky E."/>
            <person name="Lu J."/>
            <person name="Luo M."/>
            <person name="Machado C.A."/>
            <person name="Makalowski W."/>
            <person name="Marzo M."/>
            <person name="Matsuda M."/>
            <person name="Matzkin L."/>
            <person name="McAllister B."/>
            <person name="McBride C.S."/>
            <person name="McKernan B."/>
            <person name="McKernan K."/>
            <person name="Mendez-Lago M."/>
            <person name="Minx P."/>
            <person name="Mollenhauer M.U."/>
            <person name="Montooth K."/>
            <person name="Mount S.M."/>
            <person name="Mu X."/>
            <person name="Myers E."/>
            <person name="Negre B."/>
            <person name="Newfeld S."/>
            <person name="Nielsen R."/>
            <person name="Noor M.A."/>
            <person name="O'Grady P."/>
            <person name="Pachter L."/>
            <person name="Papaceit M."/>
            <person name="Parisi M.J."/>
            <person name="Parisi M."/>
            <person name="Parts L."/>
            <person name="Pedersen J.S."/>
            <person name="Pesole G."/>
            <person name="Phillippy A.M."/>
            <person name="Ponting C.P."/>
            <person name="Pop M."/>
            <person name="Porcelli D."/>
            <person name="Powell J.R."/>
            <person name="Prohaska S."/>
            <person name="Pruitt K."/>
            <person name="Puig M."/>
            <person name="Quesneville H."/>
            <person name="Ram K.R."/>
            <person name="Rand D."/>
            <person name="Rasmussen M.D."/>
            <person name="Reed L.K."/>
            <person name="Reenan R."/>
            <person name="Reily A."/>
            <person name="Remington K.A."/>
            <person name="Rieger T.T."/>
            <person name="Ritchie M.G."/>
            <person name="Robin C."/>
            <person name="Rogers Y.H."/>
            <person name="Rohde C."/>
            <person name="Rozas J."/>
            <person name="Rubenfield M.J."/>
            <person name="Ruiz A."/>
            <person name="Russo S."/>
            <person name="Salzberg S.L."/>
            <person name="Sanchez-Gracia A."/>
            <person name="Saranga D.J."/>
            <person name="Sato H."/>
            <person name="Schaeffer S.W."/>
            <person name="Schatz M.C."/>
            <person name="Schlenke T."/>
            <person name="Schwartz R."/>
            <person name="Segarra C."/>
            <person name="Singh R.S."/>
            <person name="Sirot L."/>
            <person name="Sirota M."/>
            <person name="Sisneros N.B."/>
            <person name="Smith C.D."/>
            <person name="Smith T.F."/>
            <person name="Spieth J."/>
            <person name="Stage D.E."/>
            <person name="Stark A."/>
            <person name="Stephan W."/>
            <person name="Strausberg R.L."/>
            <person name="Strempel S."/>
            <person name="Sturgill D."/>
            <person name="Sutton G."/>
            <person name="Sutton G.G."/>
            <person name="Tao W."/>
            <person name="Teichmann S."/>
            <person name="Tobari Y.N."/>
            <person name="Tomimura Y."/>
            <person name="Tsolas J.M."/>
            <person name="Valente V.L."/>
            <person name="Venter E."/>
            <person name="Venter J.C."/>
            <person name="Vicario S."/>
            <person name="Vieira F.G."/>
            <person name="Vilella A.J."/>
            <person name="Villasante A."/>
            <person name="Walenz B."/>
            <person name="Wang J."/>
            <person name="Wasserman M."/>
            <person name="Watts T."/>
            <person name="Wilson D."/>
            <person name="Wilson R.K."/>
            <person name="Wing R.A."/>
            <person name="Wolfner M.F."/>
            <person name="Wong A."/>
            <person name="Wong G.K."/>
            <person name="Wu C.I."/>
            <person name="Wu G."/>
            <person name="Yamamoto D."/>
            <person name="Yang H.P."/>
            <person name="Yang S.P."/>
            <person name="Yorke J.A."/>
            <person name="Yoshida K."/>
            <person name="Zdobnov E."/>
            <person name="Zhang P."/>
            <person name="Zhang Y."/>
            <person name="Zimin A.V."/>
            <person name="Baldwin J."/>
            <person name="Abdouelleil A."/>
            <person name="Abdulkadir J."/>
            <person name="Abebe A."/>
            <person name="Abera B."/>
            <person name="Abreu J."/>
            <person name="Acer S.C."/>
            <person name="Aftuck L."/>
            <person name="Alexander A."/>
            <person name="An P."/>
            <person name="Anderson E."/>
            <person name="Anderson S."/>
            <person name="Arachi H."/>
            <person name="Azer M."/>
            <person name="Bachantsang P."/>
            <person name="Barry A."/>
            <person name="Bayul T."/>
            <person name="Berlin A."/>
            <person name="Bessette D."/>
            <person name="Bloom T."/>
            <person name="Blye J."/>
            <person name="Boguslavskiy L."/>
            <person name="Bonnet C."/>
            <person name="Boukhgalter B."/>
            <person name="Bourzgui I."/>
            <person name="Brown A."/>
            <person name="Cahill P."/>
            <person name="Channer S."/>
            <person name="Cheshatsang Y."/>
            <person name="Chuda L."/>
            <person name="Citroen M."/>
            <person name="Collymore A."/>
            <person name="Cooke P."/>
            <person name="Costello M."/>
            <person name="D'Aco K."/>
            <person name="Daza R."/>
            <person name="De Haan G."/>
            <person name="DeGray S."/>
            <person name="DeMaso C."/>
            <person name="Dhargay N."/>
            <person name="Dooley K."/>
            <person name="Dooley E."/>
            <person name="Doricent M."/>
            <person name="Dorje P."/>
            <person name="Dorjee K."/>
            <person name="Dupes A."/>
            <person name="Elong R."/>
            <person name="Falk J."/>
            <person name="Farina A."/>
            <person name="Faro S."/>
            <person name="Ferguson D."/>
            <person name="Fisher S."/>
            <person name="Foley C.D."/>
            <person name="Franke A."/>
            <person name="Friedrich D."/>
            <person name="Gadbois L."/>
            <person name="Gearin G."/>
            <person name="Gearin C.R."/>
            <person name="Giannoukos G."/>
            <person name="Goode T."/>
            <person name="Graham J."/>
            <person name="Grandbois E."/>
            <person name="Grewal S."/>
            <person name="Gyaltsen K."/>
            <person name="Hafez N."/>
            <person name="Hagos B."/>
            <person name="Hall J."/>
            <person name="Henson C."/>
            <person name="Hollinger A."/>
            <person name="Honan T."/>
            <person name="Huard M.D."/>
            <person name="Hughes L."/>
            <person name="Hurhula B."/>
            <person name="Husby M.E."/>
            <person name="Kamat A."/>
            <person name="Kanga B."/>
            <person name="Kashin S."/>
            <person name="Khazanovich D."/>
            <person name="Kisner P."/>
            <person name="Lance K."/>
            <person name="Lara M."/>
            <person name="Lee W."/>
            <person name="Lennon N."/>
            <person name="Letendre F."/>
            <person name="LeVine R."/>
            <person name="Lipovsky A."/>
            <person name="Liu X."/>
            <person name="Liu J."/>
            <person name="Liu S."/>
            <person name="Lokyitsang T."/>
            <person name="Lokyitsang Y."/>
            <person name="Lubonja R."/>
            <person name="Lui A."/>
            <person name="MacDonald P."/>
            <person name="Magnisalis V."/>
            <person name="Maru K."/>
            <person name="Matthews C."/>
            <person name="McCusker W."/>
            <person name="McDonough S."/>
            <person name="Mehta T."/>
            <person name="Meldrim J."/>
            <person name="Meneus L."/>
            <person name="Mihai O."/>
            <person name="Mihalev A."/>
            <person name="Mihova T."/>
            <person name="Mittelman R."/>
            <person name="Mlenga V."/>
            <person name="Montmayeur A."/>
            <person name="Mulrain L."/>
            <person name="Navidi A."/>
            <person name="Naylor J."/>
            <person name="Negash T."/>
            <person name="Nguyen T."/>
            <person name="Nguyen N."/>
            <person name="Nicol R."/>
            <person name="Norbu C."/>
            <person name="Norbu N."/>
            <person name="Novod N."/>
            <person name="O'Neill B."/>
            <person name="Osman S."/>
            <person name="Markiewicz E."/>
            <person name="Oyono O.L."/>
            <person name="Patti C."/>
            <person name="Phunkhang P."/>
            <person name="Pierre F."/>
            <person name="Priest M."/>
            <person name="Raghuraman S."/>
            <person name="Rege F."/>
            <person name="Reyes R."/>
            <person name="Rise C."/>
            <person name="Rogov P."/>
            <person name="Ross K."/>
            <person name="Ryan E."/>
            <person name="Settipalli S."/>
            <person name="Shea T."/>
            <person name="Sherpa N."/>
            <person name="Shi L."/>
            <person name="Shih D."/>
            <person name="Sparrow T."/>
            <person name="Spaulding J."/>
            <person name="Stalker J."/>
            <person name="Stange-Thomann N."/>
            <person name="Stavropoulos S."/>
            <person name="Stone C."/>
            <person name="Strader C."/>
            <person name="Tesfaye S."/>
            <person name="Thomson T."/>
            <person name="Thoulutsang Y."/>
            <person name="Thoulutsang D."/>
            <person name="Topham K."/>
            <person name="Topping I."/>
            <person name="Tsamla T."/>
            <person name="Vassiliev H."/>
            <person name="Vo A."/>
            <person name="Wangchuk T."/>
            <person name="Wangdi T."/>
            <person name="Weiand M."/>
            <person name="Wilkinson J."/>
            <person name="Wilson A."/>
            <person name="Yadav S."/>
            <person name="Young G."/>
            <person name="Yu Q."/>
            <person name="Zembek L."/>
            <person name="Zhong D."/>
            <person name="Zimmer A."/>
            <person name="Zwirko Z."/>
            <person name="Jaffe D.B."/>
            <person name="Alvarez P."/>
            <person name="Brockman W."/>
            <person name="Butler J."/>
            <person name="Chin C."/>
            <person name="Gnerre S."/>
            <person name="Grabherr M."/>
            <person name="Kleber M."/>
            <person name="Mauceli E."/>
            <person name="MacCallum I."/>
        </authorList>
    </citation>
    <scope>NUCLEOTIDE SEQUENCE [LARGE SCALE GENOMIC DNA]</scope>
    <source>
        <strain evidence="9">Tucson 14024-0371.13</strain>
    </source>
</reference>
<name>A0A0P9BMC8_DROAN</name>
<dbReference type="SUPFAM" id="SSF55729">
    <property type="entry name" value="Acyl-CoA N-acyltransferases (Nat)"/>
    <property type="match status" value="1"/>
</dbReference>
<accession>A0A0P9BMC8</accession>
<evidence type="ECO:0000256" key="1">
    <source>
        <dbReference type="ARBA" id="ARBA00004832"/>
    </source>
</evidence>
<dbReference type="InParanoid" id="A0A0P9BMC8"/>
<evidence type="ECO:0000256" key="4">
    <source>
        <dbReference type="ARBA" id="ARBA00023315"/>
    </source>
</evidence>
<comment type="catalytic activity">
    <reaction evidence="5 6">
        <text>D-glucosamine 6-phosphate + acetyl-CoA = N-acetyl-D-glucosamine 6-phosphate + CoA + H(+)</text>
        <dbReference type="Rhea" id="RHEA:10292"/>
        <dbReference type="ChEBI" id="CHEBI:15378"/>
        <dbReference type="ChEBI" id="CHEBI:57287"/>
        <dbReference type="ChEBI" id="CHEBI:57288"/>
        <dbReference type="ChEBI" id="CHEBI:57513"/>
        <dbReference type="ChEBI" id="CHEBI:58725"/>
        <dbReference type="EC" id="2.3.1.4"/>
    </reaction>
</comment>
<dbReference type="InterPro" id="IPR000182">
    <property type="entry name" value="GNAT_dom"/>
</dbReference>
<dbReference type="GO" id="GO:0004343">
    <property type="term" value="F:glucosamine 6-phosphate N-acetyltransferase activity"/>
    <property type="evidence" value="ECO:0007669"/>
    <property type="project" value="UniProtKB-UniRule"/>
</dbReference>
<dbReference type="EC" id="2.3.1.4" evidence="6"/>
<evidence type="ECO:0000313" key="9">
    <source>
        <dbReference type="Proteomes" id="UP000007801"/>
    </source>
</evidence>
<evidence type="ECO:0000256" key="6">
    <source>
        <dbReference type="RuleBase" id="RU365086"/>
    </source>
</evidence>
<protein>
    <recommendedName>
        <fullName evidence="6">Glucosamine 6-phosphate N-acetyltransferase</fullName>
        <ecNumber evidence="6">2.3.1.4</ecNumber>
    </recommendedName>
</protein>
<dbReference type="Gene3D" id="3.40.630.30">
    <property type="match status" value="1"/>
</dbReference>
<dbReference type="AlphaFoldDB" id="A0A0P9BMC8"/>
<keyword evidence="9" id="KW-1185">Reference proteome</keyword>
<dbReference type="PANTHER" id="PTHR13355:SF11">
    <property type="entry name" value="GLUCOSAMINE 6-PHOSPHATE N-ACETYLTRANSFERASE"/>
    <property type="match status" value="1"/>
</dbReference>
<dbReference type="InterPro" id="IPR016181">
    <property type="entry name" value="Acyl_CoA_acyltransferase"/>
</dbReference>
<sequence length="225" mass="25299">MVQYSEETYLYDPSLLIKLDFHRSPAKFKPFISAANPGEPWMKVRPLKDTDYDRGFLQLLSQLTHVGNVSRTQFLTRFSQMKASGDYFVTVIEDTRKNEIIGAASLVIERKFIHNCAVRGRLEDVVVNDTYRGKQLGKLIVVTVSLLAEELGCYKMSLDCKDKLIKFYESLGYVLIPGNSNSMTIRYDEGPTLKRNATSSGSSGTVGDSCQTVVVILPFKSTFIK</sequence>
<proteinExistence type="inferred from homology"/>
<dbReference type="CTD" id="43504"/>
<feature type="domain" description="N-acetyltransferase" evidence="7">
    <location>
        <begin position="42"/>
        <end position="198"/>
    </location>
</feature>
<dbReference type="Pfam" id="PF00583">
    <property type="entry name" value="Acetyltransf_1"/>
    <property type="match status" value="1"/>
</dbReference>
<comment type="similarity">
    <text evidence="2 6">Belongs to the acetyltransferase family. GNA1 subfamily.</text>
</comment>
<evidence type="ECO:0000256" key="5">
    <source>
        <dbReference type="ARBA" id="ARBA00048964"/>
    </source>
</evidence>
<organism evidence="8 9">
    <name type="scientific">Drosophila ananassae</name>
    <name type="common">Fruit fly</name>
    <dbReference type="NCBI Taxonomy" id="7217"/>
    <lineage>
        <taxon>Eukaryota</taxon>
        <taxon>Metazoa</taxon>
        <taxon>Ecdysozoa</taxon>
        <taxon>Arthropoda</taxon>
        <taxon>Hexapoda</taxon>
        <taxon>Insecta</taxon>
        <taxon>Pterygota</taxon>
        <taxon>Neoptera</taxon>
        <taxon>Endopterygota</taxon>
        <taxon>Diptera</taxon>
        <taxon>Brachycera</taxon>
        <taxon>Muscomorpha</taxon>
        <taxon>Ephydroidea</taxon>
        <taxon>Drosophilidae</taxon>
        <taxon>Drosophila</taxon>
        <taxon>Sophophora</taxon>
    </lineage>
</organism>
<dbReference type="PROSITE" id="PS51186">
    <property type="entry name" value="GNAT"/>
    <property type="match status" value="1"/>
</dbReference>
<evidence type="ECO:0000259" key="7">
    <source>
        <dbReference type="PROSITE" id="PS51186"/>
    </source>
</evidence>
<gene>
    <name evidence="8" type="primary">Dana\GF23369</name>
    <name evidence="8" type="synonym">dana_GLEANR_8018</name>
    <name evidence="8" type="ORF">GF23369</name>
</gene>
<dbReference type="EMBL" id="CH902623">
    <property type="protein sequence ID" value="KPU72930.1"/>
    <property type="molecule type" value="Genomic_DNA"/>
</dbReference>
<dbReference type="UniPathway" id="UPA00113">
    <property type="reaction ID" value="UER00529"/>
</dbReference>
<dbReference type="FunCoup" id="A0A0P9BMC8">
    <property type="interactions" value="950"/>
</dbReference>
<dbReference type="FunFam" id="3.40.630.30:FF:000043">
    <property type="entry name" value="Glucosamine 6-phosphate N-acetyltransferase"/>
    <property type="match status" value="1"/>
</dbReference>
<dbReference type="Proteomes" id="UP000007801">
    <property type="component" value="Unassembled WGS sequence"/>
</dbReference>
<comment type="pathway">
    <text evidence="1 6">Nucleotide-sugar biosynthesis; UDP-N-acetyl-alpha-D-glucosamine biosynthesis; N-acetyl-alpha-D-glucosamine 1-phosphate from alpha-D-glucosamine 6-phosphate (route I): step 1/2.</text>
</comment>
<dbReference type="STRING" id="7217.A0A0P9BMC8"/>
<dbReference type="CDD" id="cd04301">
    <property type="entry name" value="NAT_SF"/>
    <property type="match status" value="1"/>
</dbReference>